<feature type="domain" description="PKD" evidence="2">
    <location>
        <begin position="425"/>
        <end position="492"/>
    </location>
</feature>
<dbReference type="AlphaFoldDB" id="A0A0F9F9T3"/>
<dbReference type="InterPro" id="IPR035986">
    <property type="entry name" value="PKD_dom_sf"/>
</dbReference>
<dbReference type="PROSITE" id="PS50093">
    <property type="entry name" value="PKD"/>
    <property type="match status" value="1"/>
</dbReference>
<dbReference type="InterPro" id="IPR022409">
    <property type="entry name" value="PKD/Chitinase_dom"/>
</dbReference>
<protein>
    <recommendedName>
        <fullName evidence="2">PKD domain-containing protein</fullName>
    </recommendedName>
</protein>
<dbReference type="InterPro" id="IPR006626">
    <property type="entry name" value="PbH1"/>
</dbReference>
<dbReference type="SMART" id="SM00710">
    <property type="entry name" value="PbH1"/>
    <property type="match status" value="8"/>
</dbReference>
<organism evidence="3">
    <name type="scientific">marine sediment metagenome</name>
    <dbReference type="NCBI Taxonomy" id="412755"/>
    <lineage>
        <taxon>unclassified sequences</taxon>
        <taxon>metagenomes</taxon>
        <taxon>ecological metagenomes</taxon>
    </lineage>
</organism>
<feature type="region of interest" description="Disordered" evidence="1">
    <location>
        <begin position="1"/>
        <end position="26"/>
    </location>
</feature>
<accession>A0A0F9F9T3</accession>
<dbReference type="InterPro" id="IPR012334">
    <property type="entry name" value="Pectin_lyas_fold"/>
</dbReference>
<evidence type="ECO:0000259" key="2">
    <source>
        <dbReference type="PROSITE" id="PS50093"/>
    </source>
</evidence>
<dbReference type="InterPro" id="IPR022441">
    <property type="entry name" value="Para_beta_helix_rpt-2"/>
</dbReference>
<evidence type="ECO:0000313" key="3">
    <source>
        <dbReference type="EMBL" id="KKL83008.1"/>
    </source>
</evidence>
<dbReference type="SMART" id="SM00089">
    <property type="entry name" value="PKD"/>
    <property type="match status" value="1"/>
</dbReference>
<proteinExistence type="predicted"/>
<sequence length="678" mass="74973">MVAGMALAAPTDTGRPLEPSGEPASRPVLEIGQDTVLDPARQYGQIVITASNITIDGRGAWLLGSPADDSNKFTQTAISASGLSGVTLRNINAKGWEIGLKITDGKDWHVENCDFSDNFHDPQFGWGENGRRGGIVAERVCESVFRKNRANRVWDACVLVQCHDNTIEDNDFSHTSNTCLKLWNSCRNRVLENDLSYGIRIKPGEVHARDSTCVLIESGSNDNYFAENDCTHGGDGVFIRVLNGWVSTGNVFRQNDCSYANNNCVEAWSPRNTYLDNKANHGSYGFWLGASDQTVLIGNEASHNGDPNGNHNSPHLPEAGHAGIVFMFGPSSHTICRGNTCVGNHGAGIALIGDMASKGKKWNAFHWIIEQNTLRDNRWGIYAQHADWVNVAANKYENNRQGNVHLDGNVTNLTRRPEDPAITRPPKAVLEGPSSAHVRRAVVLDASKSSDPEGHPLQFRWDLGDGTVLTTPRVEHPFPTPGFYRVGLTVDNGLLSDLAWRDFYVVDGREEPATEGQASNWSWVDRGSEVAFSDDPQTRISGKSSILALVQPYSGMRVNLLYPKDKHAAWSLAGKTHLVFWIKAINENLPAWQMTNPQVTLYRSQQDFAVLTPVHDLMSQRPNNEEREGWSYFKVPLDGDNEWKLEGKVPDSIEYFTIGFDSWGAPPLSIWIDGLSVR</sequence>
<comment type="caution">
    <text evidence="3">The sequence shown here is derived from an EMBL/GenBank/DDBJ whole genome shotgun (WGS) entry which is preliminary data.</text>
</comment>
<dbReference type="SUPFAM" id="SSF51126">
    <property type="entry name" value="Pectin lyase-like"/>
    <property type="match status" value="2"/>
</dbReference>
<reference evidence="3" key="1">
    <citation type="journal article" date="2015" name="Nature">
        <title>Complex archaea that bridge the gap between prokaryotes and eukaryotes.</title>
        <authorList>
            <person name="Spang A."/>
            <person name="Saw J.H."/>
            <person name="Jorgensen S.L."/>
            <person name="Zaremba-Niedzwiedzka K."/>
            <person name="Martijn J."/>
            <person name="Lind A.E."/>
            <person name="van Eijk R."/>
            <person name="Schleper C."/>
            <person name="Guy L."/>
            <person name="Ettema T.J."/>
        </authorList>
    </citation>
    <scope>NUCLEOTIDE SEQUENCE</scope>
</reference>
<dbReference type="EMBL" id="LAZR01022109">
    <property type="protein sequence ID" value="KKL83008.1"/>
    <property type="molecule type" value="Genomic_DNA"/>
</dbReference>
<dbReference type="InterPro" id="IPR013783">
    <property type="entry name" value="Ig-like_fold"/>
</dbReference>
<dbReference type="Gene3D" id="2.60.40.10">
    <property type="entry name" value="Immunoglobulins"/>
    <property type="match status" value="1"/>
</dbReference>
<name>A0A0F9F9T3_9ZZZZ</name>
<dbReference type="NCBIfam" id="TIGR03804">
    <property type="entry name" value="para_beta_helix"/>
    <property type="match status" value="1"/>
</dbReference>
<gene>
    <name evidence="3" type="ORF">LCGC14_1979070</name>
</gene>
<dbReference type="InterPro" id="IPR011050">
    <property type="entry name" value="Pectin_lyase_fold/virulence"/>
</dbReference>
<dbReference type="CDD" id="cd00146">
    <property type="entry name" value="PKD"/>
    <property type="match status" value="1"/>
</dbReference>
<dbReference type="SUPFAM" id="SSF49299">
    <property type="entry name" value="PKD domain"/>
    <property type="match status" value="1"/>
</dbReference>
<dbReference type="Gene3D" id="2.160.20.10">
    <property type="entry name" value="Single-stranded right-handed beta-helix, Pectin lyase-like"/>
    <property type="match status" value="2"/>
</dbReference>
<evidence type="ECO:0000256" key="1">
    <source>
        <dbReference type="SAM" id="MobiDB-lite"/>
    </source>
</evidence>
<dbReference type="Pfam" id="PF13229">
    <property type="entry name" value="Beta_helix"/>
    <property type="match status" value="2"/>
</dbReference>
<dbReference type="Pfam" id="PF18911">
    <property type="entry name" value="PKD_4"/>
    <property type="match status" value="1"/>
</dbReference>
<dbReference type="InterPro" id="IPR000601">
    <property type="entry name" value="PKD_dom"/>
</dbReference>
<dbReference type="InterPro" id="IPR039448">
    <property type="entry name" value="Beta_helix"/>
</dbReference>